<protein>
    <submittedName>
        <fullName evidence="3">Uncharacterized protein LOC106173353</fullName>
    </submittedName>
</protein>
<dbReference type="RefSeq" id="XP_013409918.1">
    <property type="nucleotide sequence ID" value="XM_013554464.1"/>
</dbReference>
<dbReference type="KEGG" id="lak:106173353"/>
<accession>A0A1S3JHS5</accession>
<dbReference type="Pfam" id="PF00612">
    <property type="entry name" value="IQ"/>
    <property type="match status" value="1"/>
</dbReference>
<evidence type="ECO:0000313" key="2">
    <source>
        <dbReference type="Proteomes" id="UP000085678"/>
    </source>
</evidence>
<sequence>MFSGTLSACRAPRSRLLTFQNKVRELSPPPKQPTPKPKEDIAQKWKQRFNNPKFKAMVAMQKMYKNKADAQTAQQEADADYEKENEAAIMIQKSFRGHKVRKELEKNINDDLEEDIALEY</sequence>
<dbReference type="GeneID" id="106173353"/>
<evidence type="ECO:0000313" key="3">
    <source>
        <dbReference type="RefSeq" id="XP_013409918.1"/>
    </source>
</evidence>
<gene>
    <name evidence="3" type="primary">LOC106173353</name>
</gene>
<dbReference type="Proteomes" id="UP000085678">
    <property type="component" value="Unplaced"/>
</dbReference>
<name>A0A1S3JHS5_LINAN</name>
<proteinExistence type="predicted"/>
<feature type="region of interest" description="Disordered" evidence="1">
    <location>
        <begin position="19"/>
        <end position="43"/>
    </location>
</feature>
<keyword evidence="2" id="KW-1185">Reference proteome</keyword>
<dbReference type="Gene3D" id="1.20.5.190">
    <property type="match status" value="1"/>
</dbReference>
<dbReference type="SMART" id="SM00015">
    <property type="entry name" value="IQ"/>
    <property type="match status" value="1"/>
</dbReference>
<dbReference type="InParanoid" id="A0A1S3JHS5"/>
<reference evidence="3" key="1">
    <citation type="submission" date="2025-08" db="UniProtKB">
        <authorList>
            <consortium name="RefSeq"/>
        </authorList>
    </citation>
    <scope>IDENTIFICATION</scope>
    <source>
        <tissue evidence="3">Gonads</tissue>
    </source>
</reference>
<dbReference type="CDD" id="cd23767">
    <property type="entry name" value="IQCD"/>
    <property type="match status" value="1"/>
</dbReference>
<dbReference type="AlphaFoldDB" id="A0A1S3JHS5"/>
<evidence type="ECO:0000256" key="1">
    <source>
        <dbReference type="SAM" id="MobiDB-lite"/>
    </source>
</evidence>
<dbReference type="PROSITE" id="PS50096">
    <property type="entry name" value="IQ"/>
    <property type="match status" value="1"/>
</dbReference>
<dbReference type="InterPro" id="IPR000048">
    <property type="entry name" value="IQ_motif_EF-hand-BS"/>
</dbReference>
<organism evidence="2 3">
    <name type="scientific">Lingula anatina</name>
    <name type="common">Brachiopod</name>
    <name type="synonym">Lingula unguis</name>
    <dbReference type="NCBI Taxonomy" id="7574"/>
    <lineage>
        <taxon>Eukaryota</taxon>
        <taxon>Metazoa</taxon>
        <taxon>Spiralia</taxon>
        <taxon>Lophotrochozoa</taxon>
        <taxon>Brachiopoda</taxon>
        <taxon>Linguliformea</taxon>
        <taxon>Lingulata</taxon>
        <taxon>Lingulida</taxon>
        <taxon>Linguloidea</taxon>
        <taxon>Lingulidae</taxon>
        <taxon>Lingula</taxon>
    </lineage>
</organism>